<dbReference type="AlphaFoldDB" id="A0A956M4U5"/>
<accession>A0A956M4U5</accession>
<name>A0A956M4U5_UNCEI</name>
<dbReference type="Proteomes" id="UP000697710">
    <property type="component" value="Unassembled WGS sequence"/>
</dbReference>
<protein>
    <submittedName>
        <fullName evidence="1">Type I-U CRISPR-associated protein Cas7</fullName>
    </submittedName>
</protein>
<reference evidence="1" key="2">
    <citation type="journal article" date="2021" name="Microbiome">
        <title>Successional dynamics and alternative stable states in a saline activated sludge microbial community over 9 years.</title>
        <authorList>
            <person name="Wang Y."/>
            <person name="Ye J."/>
            <person name="Ju F."/>
            <person name="Liu L."/>
            <person name="Boyd J.A."/>
            <person name="Deng Y."/>
            <person name="Parks D.H."/>
            <person name="Jiang X."/>
            <person name="Yin X."/>
            <person name="Woodcroft B.J."/>
            <person name="Tyson G.W."/>
            <person name="Hugenholtz P."/>
            <person name="Polz M.F."/>
            <person name="Zhang T."/>
        </authorList>
    </citation>
    <scope>NUCLEOTIDE SEQUENCE</scope>
    <source>
        <strain evidence="1">HKST-UBA01</strain>
    </source>
</reference>
<feature type="non-terminal residue" evidence="1">
    <location>
        <position position="1"/>
    </location>
</feature>
<reference evidence="1" key="1">
    <citation type="submission" date="2020-04" db="EMBL/GenBank/DDBJ databases">
        <authorList>
            <person name="Zhang T."/>
        </authorList>
    </citation>
    <scope>NUCLEOTIDE SEQUENCE</scope>
    <source>
        <strain evidence="1">HKST-UBA01</strain>
    </source>
</reference>
<comment type="caution">
    <text evidence="1">The sequence shown here is derived from an EMBL/GenBank/DDBJ whole genome shotgun (WGS) entry which is preliminary data.</text>
</comment>
<dbReference type="EMBL" id="JAGQHR010001005">
    <property type="protein sequence ID" value="MCA9730132.1"/>
    <property type="molecule type" value="Genomic_DNA"/>
</dbReference>
<gene>
    <name evidence="1" type="ORF">KC729_20780</name>
</gene>
<proteinExistence type="predicted"/>
<evidence type="ECO:0000313" key="2">
    <source>
        <dbReference type="Proteomes" id="UP000697710"/>
    </source>
</evidence>
<organism evidence="1 2">
    <name type="scientific">Eiseniibacteriota bacterium</name>
    <dbReference type="NCBI Taxonomy" id="2212470"/>
    <lineage>
        <taxon>Bacteria</taxon>
        <taxon>Candidatus Eiseniibacteriota</taxon>
    </lineage>
</organism>
<sequence>PTNCAGDLLNSEARPAAEAAARTSLAALALAATVFQSELGYDLRSRSLLIPDGGLQLEFLGRDGTSTTNELSRGGAMALLKEAAERAAKHGMQWESDPVTLAPTPKLEQLIRMSRELARTETEEGEQG</sequence>
<evidence type="ECO:0000313" key="1">
    <source>
        <dbReference type="EMBL" id="MCA9730132.1"/>
    </source>
</evidence>